<sequence length="140" mass="16335">MMKTNIPHPWRIIFELILHLLPIEFMFYVGCMLLECHGFLAFIQKTHFQLVSASTVEPTTEPVSVHNNRLELVQDVHHGLGSSQVDYLLFGTHPIRCDKAKFFGFFFWLPIVSHFIFIWKMTVITAKPCWTFFSFPSVTT</sequence>
<protein>
    <submittedName>
        <fullName evidence="2">Uncharacterized protein</fullName>
    </submittedName>
</protein>
<evidence type="ECO:0000256" key="1">
    <source>
        <dbReference type="SAM" id="Phobius"/>
    </source>
</evidence>
<keyword evidence="1" id="KW-0812">Transmembrane</keyword>
<keyword evidence="1" id="KW-1133">Transmembrane helix</keyword>
<reference evidence="2" key="1">
    <citation type="submission" date="2021-05" db="EMBL/GenBank/DDBJ databases">
        <authorList>
            <person name="Alioto T."/>
            <person name="Alioto T."/>
            <person name="Gomez Garrido J."/>
        </authorList>
    </citation>
    <scope>NUCLEOTIDE SEQUENCE</scope>
</reference>
<feature type="transmembrane region" description="Helical" evidence="1">
    <location>
        <begin position="12"/>
        <end position="34"/>
    </location>
</feature>
<dbReference type="AlphaFoldDB" id="A0A8D8WB82"/>
<organism evidence="2">
    <name type="scientific">Cacopsylla melanoneura</name>
    <dbReference type="NCBI Taxonomy" id="428564"/>
    <lineage>
        <taxon>Eukaryota</taxon>
        <taxon>Metazoa</taxon>
        <taxon>Ecdysozoa</taxon>
        <taxon>Arthropoda</taxon>
        <taxon>Hexapoda</taxon>
        <taxon>Insecta</taxon>
        <taxon>Pterygota</taxon>
        <taxon>Neoptera</taxon>
        <taxon>Paraneoptera</taxon>
        <taxon>Hemiptera</taxon>
        <taxon>Sternorrhyncha</taxon>
        <taxon>Psylloidea</taxon>
        <taxon>Psyllidae</taxon>
        <taxon>Psyllinae</taxon>
        <taxon>Cacopsylla</taxon>
    </lineage>
</organism>
<evidence type="ECO:0000313" key="2">
    <source>
        <dbReference type="EMBL" id="CAG6651559.1"/>
    </source>
</evidence>
<dbReference type="EMBL" id="HBUF01168160">
    <property type="protein sequence ID" value="CAG6651559.1"/>
    <property type="molecule type" value="Transcribed_RNA"/>
</dbReference>
<feature type="transmembrane region" description="Helical" evidence="1">
    <location>
        <begin position="102"/>
        <end position="119"/>
    </location>
</feature>
<keyword evidence="1" id="KW-0472">Membrane</keyword>
<dbReference type="EMBL" id="HBUF01168161">
    <property type="protein sequence ID" value="CAG6651561.1"/>
    <property type="molecule type" value="Transcribed_RNA"/>
</dbReference>
<accession>A0A8D8WB82</accession>
<name>A0A8D8WB82_9HEMI</name>
<proteinExistence type="predicted"/>